<dbReference type="EMBL" id="CAMKVN010004975">
    <property type="protein sequence ID" value="CAI2188080.1"/>
    <property type="molecule type" value="Genomic_DNA"/>
</dbReference>
<reference evidence="1" key="1">
    <citation type="submission" date="2022-08" db="EMBL/GenBank/DDBJ databases">
        <authorList>
            <person name="Kallberg Y."/>
            <person name="Tangrot J."/>
            <person name="Rosling A."/>
        </authorList>
    </citation>
    <scope>NUCLEOTIDE SEQUENCE</scope>
    <source>
        <strain evidence="1">Wild A</strain>
    </source>
</reference>
<evidence type="ECO:0000313" key="1">
    <source>
        <dbReference type="EMBL" id="CAI2188080.1"/>
    </source>
</evidence>
<proteinExistence type="predicted"/>
<dbReference type="AlphaFoldDB" id="A0A9W4X1D4"/>
<gene>
    <name evidence="1" type="ORF">FWILDA_LOCUS13401</name>
</gene>
<comment type="caution">
    <text evidence="1">The sequence shown here is derived from an EMBL/GenBank/DDBJ whole genome shotgun (WGS) entry which is preliminary data.</text>
</comment>
<accession>A0A9W4X1D4</accession>
<dbReference type="Proteomes" id="UP001153678">
    <property type="component" value="Unassembled WGS sequence"/>
</dbReference>
<keyword evidence="2" id="KW-1185">Reference proteome</keyword>
<evidence type="ECO:0000313" key="2">
    <source>
        <dbReference type="Proteomes" id="UP001153678"/>
    </source>
</evidence>
<sequence length="209" mass="23837">MVSLFRQMIMINVVPFSAKAENQENVKEKEIIDNQLKGKYAIADLKDMGTFDPNRDSLYLNKFCIDHGLLLAIVQGKRKLGNFGSRLPPNDSLWDTYSRGIQCNVIRTKNPDTIALVTDDSDYEPITTMALKYNWIVETWFWDLGISFELKNKTIFTPLDKYSKSLSFSYGFGPNITKTIDYRLSSSVLEKQRYNGTFLVWTSSVGGNG</sequence>
<protein>
    <submittedName>
        <fullName evidence="1">15579_t:CDS:1</fullName>
    </submittedName>
</protein>
<organism evidence="1 2">
    <name type="scientific">Funneliformis geosporum</name>
    <dbReference type="NCBI Taxonomy" id="1117311"/>
    <lineage>
        <taxon>Eukaryota</taxon>
        <taxon>Fungi</taxon>
        <taxon>Fungi incertae sedis</taxon>
        <taxon>Mucoromycota</taxon>
        <taxon>Glomeromycotina</taxon>
        <taxon>Glomeromycetes</taxon>
        <taxon>Glomerales</taxon>
        <taxon>Glomeraceae</taxon>
        <taxon>Funneliformis</taxon>
    </lineage>
</organism>
<name>A0A9W4X1D4_9GLOM</name>